<proteinExistence type="predicted"/>
<accession>A0A1F6WVG0</accession>
<gene>
    <name evidence="1" type="ORF">A3A05_00675</name>
</gene>
<sequence>MPGNFKDPESMPSLDKQILDLAIQSGKITTEQVYRGQRYGMITEYSGEAIILLNGKKYSIRTYPTSIENGELVKKSYYIISKLESWHQ</sequence>
<dbReference type="STRING" id="1801774.A3A05_00675"/>
<reference evidence="1 2" key="1">
    <citation type="journal article" date="2016" name="Nat. Commun.">
        <title>Thousands of microbial genomes shed light on interconnected biogeochemical processes in an aquifer system.</title>
        <authorList>
            <person name="Anantharaman K."/>
            <person name="Brown C.T."/>
            <person name="Hug L.A."/>
            <person name="Sharon I."/>
            <person name="Castelle C.J."/>
            <person name="Probst A.J."/>
            <person name="Thomas B.C."/>
            <person name="Singh A."/>
            <person name="Wilkins M.J."/>
            <person name="Karaoz U."/>
            <person name="Brodie E.L."/>
            <person name="Williams K.H."/>
            <person name="Hubbard S.S."/>
            <person name="Banfield J.F."/>
        </authorList>
    </citation>
    <scope>NUCLEOTIDE SEQUENCE [LARGE SCALE GENOMIC DNA]</scope>
</reference>
<dbReference type="Proteomes" id="UP000176187">
    <property type="component" value="Unassembled WGS sequence"/>
</dbReference>
<evidence type="ECO:0000313" key="1">
    <source>
        <dbReference type="EMBL" id="OGI85862.1"/>
    </source>
</evidence>
<protein>
    <submittedName>
        <fullName evidence="1">Uncharacterized protein</fullName>
    </submittedName>
</protein>
<organism evidence="1 2">
    <name type="scientific">Candidatus Nomurabacteria bacterium RIFCSPLOWO2_01_FULL_41_12</name>
    <dbReference type="NCBI Taxonomy" id="1801774"/>
    <lineage>
        <taxon>Bacteria</taxon>
        <taxon>Candidatus Nomuraibacteriota</taxon>
    </lineage>
</organism>
<comment type="caution">
    <text evidence="1">The sequence shown here is derived from an EMBL/GenBank/DDBJ whole genome shotgun (WGS) entry which is preliminary data.</text>
</comment>
<dbReference type="AlphaFoldDB" id="A0A1F6WVG0"/>
<dbReference type="EMBL" id="MFUY01000020">
    <property type="protein sequence ID" value="OGI85862.1"/>
    <property type="molecule type" value="Genomic_DNA"/>
</dbReference>
<evidence type="ECO:0000313" key="2">
    <source>
        <dbReference type="Proteomes" id="UP000176187"/>
    </source>
</evidence>
<name>A0A1F6WVG0_9BACT</name>